<proteinExistence type="predicted"/>
<dbReference type="GO" id="GO:0005123">
    <property type="term" value="F:death receptor binding"/>
    <property type="evidence" value="ECO:0007669"/>
    <property type="project" value="TreeGrafter"/>
</dbReference>
<keyword evidence="4" id="KW-1185">Reference proteome</keyword>
<reference evidence="3" key="1">
    <citation type="submission" date="2022-01" db="EMBL/GenBank/DDBJ databases">
        <authorList>
            <person name="Braso-Vives M."/>
        </authorList>
    </citation>
    <scope>NUCLEOTIDE SEQUENCE</scope>
</reference>
<evidence type="ECO:0000313" key="3">
    <source>
        <dbReference type="EMBL" id="CAH1272468.1"/>
    </source>
</evidence>
<dbReference type="GO" id="GO:0089720">
    <property type="term" value="F:caspase binding"/>
    <property type="evidence" value="ECO:0007669"/>
    <property type="project" value="TreeGrafter"/>
</dbReference>
<feature type="compositionally biased region" description="Polar residues" evidence="1">
    <location>
        <begin position="384"/>
        <end position="400"/>
    </location>
</feature>
<feature type="domain" description="Death" evidence="2">
    <location>
        <begin position="514"/>
        <end position="602"/>
    </location>
</feature>
<dbReference type="GO" id="GO:0097191">
    <property type="term" value="P:extrinsic apoptotic signaling pathway"/>
    <property type="evidence" value="ECO:0007669"/>
    <property type="project" value="TreeGrafter"/>
</dbReference>
<accession>A0A8K0F038</accession>
<evidence type="ECO:0000256" key="1">
    <source>
        <dbReference type="SAM" id="MobiDB-lite"/>
    </source>
</evidence>
<dbReference type="OrthoDB" id="9995705at2759"/>
<protein>
    <submittedName>
        <fullName evidence="3">Hypp4857 protein</fullName>
    </submittedName>
</protein>
<dbReference type="Gene3D" id="1.10.533.10">
    <property type="entry name" value="Death Domain, Fas"/>
    <property type="match status" value="1"/>
</dbReference>
<dbReference type="AlphaFoldDB" id="A0A8K0F038"/>
<dbReference type="PANTHER" id="PTHR15077:SF10">
    <property type="entry name" value="FAS-ASSOCIATED DEATH DOMAIN PROTEIN"/>
    <property type="match status" value="1"/>
</dbReference>
<dbReference type="SUPFAM" id="SSF47986">
    <property type="entry name" value="DEATH domain"/>
    <property type="match status" value="1"/>
</dbReference>
<dbReference type="GO" id="GO:0045089">
    <property type="term" value="P:positive regulation of innate immune response"/>
    <property type="evidence" value="ECO:0007669"/>
    <property type="project" value="TreeGrafter"/>
</dbReference>
<dbReference type="InterPro" id="IPR016729">
    <property type="entry name" value="FADD"/>
</dbReference>
<gene>
    <name evidence="3" type="primary">Hypp4857</name>
    <name evidence="3" type="ORF">BLAG_LOCUS24104</name>
</gene>
<feature type="region of interest" description="Disordered" evidence="1">
    <location>
        <begin position="54"/>
        <end position="78"/>
    </location>
</feature>
<evidence type="ECO:0000259" key="2">
    <source>
        <dbReference type="PROSITE" id="PS50017"/>
    </source>
</evidence>
<dbReference type="Proteomes" id="UP000838412">
    <property type="component" value="Chromosome 8"/>
</dbReference>
<feature type="compositionally biased region" description="Acidic residues" evidence="1">
    <location>
        <begin position="1"/>
        <end position="17"/>
    </location>
</feature>
<sequence length="610" mass="70484">MAEAIDDTDSPDFDDVGQDTPRQETDQAGSGSNHARKKHVKIIIPTKVDEYGIERAEEEAQETDPAVEKDASPRRKGKRYLQPLQNYLRSSRDRWLRLLPAIPEISSTKEPPESYDEVTKAIKTALQKCDGLLISVPYLSTDVSYLQTVEDALLRLKDESNVDKLTDFKTLQKLVTMTRSKQQYQKEGDVLAEFETTASGAIQQLEKVFRILKEEVLFFLKTFCTGEKEQEKCQEILKNNIDRIHGLLNSKASEVDSNIFTYGQLSCQVAIDVVNWKNFPILRVIPDIVDRCYDAIKQGNTWLTDDSEYVSRLNRRVEESRRTSSDIRTRIIITNLQRNVLENASKNVNREIRQRSRRLHQIQREVKQLEDEKASREAQLGDTKPSTNTTKTHGLTSDLGNVTSSMHLDSKWRIEEELRSLNLELSKRNIRLQEAELSLEEYMFSHGQDKAYLQTQLRKNGEKSDALRKELAEAFEKLASWEFLLQEKTGRRKIAEKFWAATDKTSGRESYEELESVLEILQEELGPKWRRFVRHLPGPRQVIDVDIESIKTAHPLYREDQIYRALALWRKRNPQHANVDNILKALEKCGLLGIREKALRVLGRRPYATV</sequence>
<dbReference type="InterPro" id="IPR000488">
    <property type="entry name" value="Death_dom"/>
</dbReference>
<organism evidence="3 4">
    <name type="scientific">Branchiostoma lanceolatum</name>
    <name type="common">Common lancelet</name>
    <name type="synonym">Amphioxus lanceolatum</name>
    <dbReference type="NCBI Taxonomy" id="7740"/>
    <lineage>
        <taxon>Eukaryota</taxon>
        <taxon>Metazoa</taxon>
        <taxon>Chordata</taxon>
        <taxon>Cephalochordata</taxon>
        <taxon>Leptocardii</taxon>
        <taxon>Amphioxiformes</taxon>
        <taxon>Branchiostomatidae</taxon>
        <taxon>Branchiostoma</taxon>
    </lineage>
</organism>
<name>A0A8K0F038_BRALA</name>
<evidence type="ECO:0000313" key="4">
    <source>
        <dbReference type="Proteomes" id="UP000838412"/>
    </source>
</evidence>
<dbReference type="PROSITE" id="PS50017">
    <property type="entry name" value="DEATH_DOMAIN"/>
    <property type="match status" value="1"/>
</dbReference>
<dbReference type="Pfam" id="PF00531">
    <property type="entry name" value="Death"/>
    <property type="match status" value="1"/>
</dbReference>
<feature type="compositionally biased region" description="Basic and acidic residues" evidence="1">
    <location>
        <begin position="366"/>
        <end position="376"/>
    </location>
</feature>
<dbReference type="InterPro" id="IPR011029">
    <property type="entry name" value="DEATH-like_dom_sf"/>
</dbReference>
<dbReference type="GO" id="GO:0031265">
    <property type="term" value="C:CD95 death-inducing signaling complex"/>
    <property type="evidence" value="ECO:0007669"/>
    <property type="project" value="TreeGrafter"/>
</dbReference>
<dbReference type="EMBL" id="OV696693">
    <property type="protein sequence ID" value="CAH1272468.1"/>
    <property type="molecule type" value="Genomic_DNA"/>
</dbReference>
<feature type="region of interest" description="Disordered" evidence="1">
    <location>
        <begin position="1"/>
        <end position="41"/>
    </location>
</feature>
<dbReference type="PANTHER" id="PTHR15077">
    <property type="entry name" value="FAS-ASSOCIATING DEATH DOMAIN-CONTAINING PROTEIN FADD"/>
    <property type="match status" value="1"/>
</dbReference>
<feature type="region of interest" description="Disordered" evidence="1">
    <location>
        <begin position="366"/>
        <end position="400"/>
    </location>
</feature>